<keyword evidence="9" id="KW-1185">Reference proteome</keyword>
<evidence type="ECO:0000256" key="3">
    <source>
        <dbReference type="ARBA" id="ARBA00022741"/>
    </source>
</evidence>
<evidence type="ECO:0000256" key="6">
    <source>
        <dbReference type="HAMAP-Rule" id="MF_01161"/>
    </source>
</evidence>
<dbReference type="InterPro" id="IPR012795">
    <property type="entry name" value="tRNA_Ile_lys_synt_N"/>
</dbReference>
<sequence length="452" mass="49266">MPAEADGDAPLAVVEAARQFLSTFKTPCMILVAVSGGSDSKGLLLALHEAIARGFSAFSLSACTVDHGLRPESASEAHAVAQFCAGRNIPHLTRRWLGEKSATGLQAAAREARYVLLADAAEEAGAQCIVTAHTAEDQAETVVMRQSRSRPDAPGLAGMADGMLVDRRVWVLRPFLNQRRADIRGYLALRGEEWFDDPSNANPRFERVRVRQALHDDTRSTTDRFMAATEARRRSSARVADLLERHVAVFERSVARIDPALAGDMSDPDWRRAILSLTAVLGGRRHLPGRETAARLAAFLAEGRDGRMTAGRVVFDRRRSGLYLYREARNLPEIVIRPRQKAIWDGRFLISNIGQEPVAVAGGVDAREFAARPIAAGLPEAIVKRAAKSAPVFSKVGQGALSSKPLVETSIGLYDTFLPRFDLMMANSIAALFGRDRYLAPPVHDVLTEKTG</sequence>
<feature type="domain" description="tRNA(Ile)-lysidine/2-thiocytidine synthase N-terminal" evidence="7">
    <location>
        <begin position="30"/>
        <end position="212"/>
    </location>
</feature>
<comment type="function">
    <text evidence="6">Ligates lysine onto the cytidine present at position 34 of the AUA codon-specific tRNA(Ile) that contains the anticodon CAU, in an ATP-dependent manner. Cytidine is converted to lysidine, thus changing the amino acid specificity of the tRNA from methionine to isoleucine.</text>
</comment>
<evidence type="ECO:0000259" key="7">
    <source>
        <dbReference type="Pfam" id="PF01171"/>
    </source>
</evidence>
<comment type="catalytic activity">
    <reaction evidence="5 6">
        <text>cytidine(34) in tRNA(Ile2) + L-lysine + ATP = lysidine(34) in tRNA(Ile2) + AMP + diphosphate + H(+)</text>
        <dbReference type="Rhea" id="RHEA:43744"/>
        <dbReference type="Rhea" id="RHEA-COMP:10625"/>
        <dbReference type="Rhea" id="RHEA-COMP:10670"/>
        <dbReference type="ChEBI" id="CHEBI:15378"/>
        <dbReference type="ChEBI" id="CHEBI:30616"/>
        <dbReference type="ChEBI" id="CHEBI:32551"/>
        <dbReference type="ChEBI" id="CHEBI:33019"/>
        <dbReference type="ChEBI" id="CHEBI:82748"/>
        <dbReference type="ChEBI" id="CHEBI:83665"/>
        <dbReference type="ChEBI" id="CHEBI:456215"/>
        <dbReference type="EC" id="6.3.4.19"/>
    </reaction>
</comment>
<comment type="caution">
    <text evidence="8">The sequence shown here is derived from an EMBL/GenBank/DDBJ whole genome shotgun (WGS) entry which is preliminary data.</text>
</comment>
<dbReference type="GO" id="GO:0005737">
    <property type="term" value="C:cytoplasm"/>
    <property type="evidence" value="ECO:0007669"/>
    <property type="project" value="UniProtKB-SubCell"/>
</dbReference>
<comment type="domain">
    <text evidence="6">The N-terminal region contains the highly conserved SGGXDS motif, predicted to be a P-loop motif involved in ATP binding.</text>
</comment>
<accession>A0A7W8U9N5</accession>
<keyword evidence="4 6" id="KW-0067">ATP-binding</keyword>
<name>A0A7W8U9N5_9HYPH</name>
<comment type="subcellular location">
    <subcellularLocation>
        <location evidence="6">Cytoplasm</location>
    </subcellularLocation>
</comment>
<keyword evidence="1 6" id="KW-0436">Ligase</keyword>
<dbReference type="AlphaFoldDB" id="A0A7W8U9N5"/>
<organism evidence="8 9">
    <name type="scientific">Rhizobium giardinii</name>
    <dbReference type="NCBI Taxonomy" id="56731"/>
    <lineage>
        <taxon>Bacteria</taxon>
        <taxon>Pseudomonadati</taxon>
        <taxon>Pseudomonadota</taxon>
        <taxon>Alphaproteobacteria</taxon>
        <taxon>Hyphomicrobiales</taxon>
        <taxon>Rhizobiaceae</taxon>
        <taxon>Rhizobium/Agrobacterium group</taxon>
        <taxon>Rhizobium</taxon>
    </lineage>
</organism>
<dbReference type="NCBIfam" id="TIGR02432">
    <property type="entry name" value="lysidine_TilS_N"/>
    <property type="match status" value="1"/>
</dbReference>
<evidence type="ECO:0000256" key="4">
    <source>
        <dbReference type="ARBA" id="ARBA00022840"/>
    </source>
</evidence>
<reference evidence="8 9" key="1">
    <citation type="submission" date="2020-08" db="EMBL/GenBank/DDBJ databases">
        <title>Genomic Encyclopedia of Type Strains, Phase IV (KMG-V): Genome sequencing to study the core and pangenomes of soil and plant-associated prokaryotes.</title>
        <authorList>
            <person name="Whitman W."/>
        </authorList>
    </citation>
    <scope>NUCLEOTIDE SEQUENCE [LARGE SCALE GENOMIC DNA]</scope>
    <source>
        <strain evidence="8 9">SEMIA 4084</strain>
    </source>
</reference>
<feature type="binding site" evidence="6">
    <location>
        <begin position="35"/>
        <end position="40"/>
    </location>
    <ligand>
        <name>ATP</name>
        <dbReference type="ChEBI" id="CHEBI:30616"/>
    </ligand>
</feature>
<dbReference type="Gene3D" id="3.40.50.620">
    <property type="entry name" value="HUPs"/>
    <property type="match status" value="1"/>
</dbReference>
<keyword evidence="3 6" id="KW-0547">Nucleotide-binding</keyword>
<dbReference type="Proteomes" id="UP000585507">
    <property type="component" value="Unassembled WGS sequence"/>
</dbReference>
<comment type="similarity">
    <text evidence="6">Belongs to the tRNA(Ile)-lysidine synthase family.</text>
</comment>
<dbReference type="EC" id="6.3.4.19" evidence="6"/>
<evidence type="ECO:0000256" key="1">
    <source>
        <dbReference type="ARBA" id="ARBA00022598"/>
    </source>
</evidence>
<dbReference type="CDD" id="cd01992">
    <property type="entry name" value="TilS_N"/>
    <property type="match status" value="1"/>
</dbReference>
<dbReference type="GO" id="GO:0006400">
    <property type="term" value="P:tRNA modification"/>
    <property type="evidence" value="ECO:0007669"/>
    <property type="project" value="UniProtKB-UniRule"/>
</dbReference>
<dbReference type="PANTHER" id="PTHR43033:SF5">
    <property type="entry name" value="TRNA(ILE)-LYSIDINE SYNTHETASE"/>
    <property type="match status" value="1"/>
</dbReference>
<gene>
    <name evidence="6" type="primary">tilS</name>
    <name evidence="8" type="ORF">GGD55_001962</name>
</gene>
<protein>
    <recommendedName>
        <fullName evidence="6">tRNA(Ile)-lysidine synthase</fullName>
        <ecNumber evidence="6">6.3.4.19</ecNumber>
    </recommendedName>
    <alternativeName>
        <fullName evidence="6">tRNA(Ile)-2-lysyl-cytidine synthase</fullName>
    </alternativeName>
    <alternativeName>
        <fullName evidence="6">tRNA(Ile)-lysidine synthetase</fullName>
    </alternativeName>
</protein>
<dbReference type="EMBL" id="JACHBK010000004">
    <property type="protein sequence ID" value="MBB5535268.1"/>
    <property type="molecule type" value="Genomic_DNA"/>
</dbReference>
<dbReference type="GO" id="GO:0005524">
    <property type="term" value="F:ATP binding"/>
    <property type="evidence" value="ECO:0007669"/>
    <property type="project" value="UniProtKB-UniRule"/>
</dbReference>
<dbReference type="Pfam" id="PF01171">
    <property type="entry name" value="ATP_bind_3"/>
    <property type="match status" value="1"/>
</dbReference>
<keyword evidence="2 6" id="KW-0819">tRNA processing</keyword>
<evidence type="ECO:0000256" key="2">
    <source>
        <dbReference type="ARBA" id="ARBA00022694"/>
    </source>
</evidence>
<dbReference type="SUPFAM" id="SSF52402">
    <property type="entry name" value="Adenine nucleotide alpha hydrolases-like"/>
    <property type="match status" value="1"/>
</dbReference>
<keyword evidence="6" id="KW-0963">Cytoplasm</keyword>
<dbReference type="InterPro" id="IPR014729">
    <property type="entry name" value="Rossmann-like_a/b/a_fold"/>
</dbReference>
<dbReference type="GO" id="GO:0032267">
    <property type="term" value="F:tRNA(Ile)-lysidine synthase activity"/>
    <property type="evidence" value="ECO:0007669"/>
    <property type="project" value="UniProtKB-EC"/>
</dbReference>
<dbReference type="PANTHER" id="PTHR43033">
    <property type="entry name" value="TRNA(ILE)-LYSIDINE SYNTHASE-RELATED"/>
    <property type="match status" value="1"/>
</dbReference>
<dbReference type="HAMAP" id="MF_01161">
    <property type="entry name" value="tRNA_Ile_lys_synt"/>
    <property type="match status" value="1"/>
</dbReference>
<dbReference type="InterPro" id="IPR011063">
    <property type="entry name" value="TilS/TtcA_N"/>
</dbReference>
<dbReference type="InterPro" id="IPR012094">
    <property type="entry name" value="tRNA_Ile_lys_synt"/>
</dbReference>
<evidence type="ECO:0000313" key="8">
    <source>
        <dbReference type="EMBL" id="MBB5535268.1"/>
    </source>
</evidence>
<evidence type="ECO:0000256" key="5">
    <source>
        <dbReference type="ARBA" id="ARBA00048539"/>
    </source>
</evidence>
<evidence type="ECO:0000313" key="9">
    <source>
        <dbReference type="Proteomes" id="UP000585507"/>
    </source>
</evidence>
<proteinExistence type="inferred from homology"/>